<accession>A0A060HJD2</accession>
<name>A0A060HJD2_9ARCH</name>
<sequence>MLDRNAETLDKLKHLDAEAVVQHVITKSPYFGEDSRGAKITVVIDSDYVPIATYVKCLGPDTEDGDDDDHHGGELPEKLQCV</sequence>
<organism evidence="2 3">
    <name type="scientific">Nitrososphaera viennensis EN76</name>
    <dbReference type="NCBI Taxonomy" id="926571"/>
    <lineage>
        <taxon>Archaea</taxon>
        <taxon>Nitrososphaerota</taxon>
        <taxon>Nitrososphaeria</taxon>
        <taxon>Nitrososphaerales</taxon>
        <taxon>Nitrososphaeraceae</taxon>
        <taxon>Nitrososphaera</taxon>
    </lineage>
</organism>
<evidence type="ECO:0000313" key="3">
    <source>
        <dbReference type="Proteomes" id="UP000027093"/>
    </source>
</evidence>
<feature type="region of interest" description="Disordered" evidence="1">
    <location>
        <begin position="60"/>
        <end position="82"/>
    </location>
</feature>
<keyword evidence="3" id="KW-1185">Reference proteome</keyword>
<evidence type="ECO:0000313" key="2">
    <source>
        <dbReference type="EMBL" id="AIC16674.1"/>
    </source>
</evidence>
<dbReference type="KEGG" id="nvn:NVIE_2466"/>
<gene>
    <name evidence="2" type="ORF">NVIE_2466</name>
</gene>
<protein>
    <submittedName>
        <fullName evidence="2">Uncharacterized protein</fullName>
    </submittedName>
</protein>
<dbReference type="AlphaFoldDB" id="A0A060HJD2"/>
<dbReference type="EMBL" id="CP007536">
    <property type="protein sequence ID" value="AIC16674.1"/>
    <property type="molecule type" value="Genomic_DNA"/>
</dbReference>
<dbReference type="GeneID" id="74947650"/>
<dbReference type="RefSeq" id="WP_144239697.1">
    <property type="nucleotide sequence ID" value="NZ_CP007536.1"/>
</dbReference>
<reference evidence="2 3" key="1">
    <citation type="journal article" date="2014" name="Int. J. Syst. Evol. Microbiol.">
        <title>Nitrososphaera viennensis gen. nov., sp. nov., an aerobic and mesophilic, ammonia-oxidizing archaeon from soil and a member of the archaeal phylum Thaumarchaeota.</title>
        <authorList>
            <person name="Stieglmeier M."/>
            <person name="Klingl A."/>
            <person name="Alves R.J."/>
            <person name="Rittmann S.K."/>
            <person name="Melcher M."/>
            <person name="Leisch N."/>
            <person name="Schleper C."/>
        </authorList>
    </citation>
    <scope>NUCLEOTIDE SEQUENCE [LARGE SCALE GENOMIC DNA]</scope>
    <source>
        <strain evidence="2">EN76</strain>
    </source>
</reference>
<evidence type="ECO:0000256" key="1">
    <source>
        <dbReference type="SAM" id="MobiDB-lite"/>
    </source>
</evidence>
<dbReference type="Proteomes" id="UP000027093">
    <property type="component" value="Chromosome"/>
</dbReference>
<proteinExistence type="predicted"/>
<dbReference type="HOGENOM" id="CLU_2550395_0_0_2"/>
<dbReference type="STRING" id="926571.NVIE_2466"/>
<feature type="compositionally biased region" description="Basic and acidic residues" evidence="1">
    <location>
        <begin position="68"/>
        <end position="82"/>
    </location>
</feature>